<sequence>MRPMLQKLLHRWHAMLGLARQSPASWHEDRLREEIEERDAAVTIVEKLSESSDVIFTISRTQYDGFPVGGLPPLATLYNVPVYAFMLGKFTMRWAFYRTAAYLCGAPNWKSICEVVNPAKDSKLEQVALRHDIDPVAFVRVGNKLRPFFPLLPLMVGSGDRRACLRRSPICSDSRSIMWLTWMVDGWSMTNRAGDIGNWI</sequence>
<dbReference type="Proteomes" id="UP001175001">
    <property type="component" value="Unassembled WGS sequence"/>
</dbReference>
<gene>
    <name evidence="1" type="ORF">DIS24_g7775</name>
</gene>
<evidence type="ECO:0000313" key="1">
    <source>
        <dbReference type="EMBL" id="KAK0647393.1"/>
    </source>
</evidence>
<comment type="caution">
    <text evidence="1">The sequence shown here is derived from an EMBL/GenBank/DDBJ whole genome shotgun (WGS) entry which is preliminary data.</text>
</comment>
<keyword evidence="2" id="KW-1185">Reference proteome</keyword>
<proteinExistence type="predicted"/>
<organism evidence="1 2">
    <name type="scientific">Lasiodiplodia hormozganensis</name>
    <dbReference type="NCBI Taxonomy" id="869390"/>
    <lineage>
        <taxon>Eukaryota</taxon>
        <taxon>Fungi</taxon>
        <taxon>Dikarya</taxon>
        <taxon>Ascomycota</taxon>
        <taxon>Pezizomycotina</taxon>
        <taxon>Dothideomycetes</taxon>
        <taxon>Dothideomycetes incertae sedis</taxon>
        <taxon>Botryosphaeriales</taxon>
        <taxon>Botryosphaeriaceae</taxon>
        <taxon>Lasiodiplodia</taxon>
    </lineage>
</organism>
<dbReference type="AlphaFoldDB" id="A0AA40CS39"/>
<accession>A0AA40CS39</accession>
<evidence type="ECO:0000313" key="2">
    <source>
        <dbReference type="Proteomes" id="UP001175001"/>
    </source>
</evidence>
<name>A0AA40CS39_9PEZI</name>
<reference evidence="1" key="1">
    <citation type="submission" date="2023-06" db="EMBL/GenBank/DDBJ databases">
        <title>Multi-omics analyses reveal the molecular pathogenesis toolkit of Lasiodiplodia hormozganensis, a cross-kingdom pathogen.</title>
        <authorList>
            <person name="Felix C."/>
            <person name="Meneses R."/>
            <person name="Goncalves M.F.M."/>
            <person name="Tilleman L."/>
            <person name="Duarte A.S."/>
            <person name="Jorrin-Novo J.V."/>
            <person name="Van De Peer Y."/>
            <person name="Deforce D."/>
            <person name="Van Nieuwerburgh F."/>
            <person name="Esteves A.C."/>
            <person name="Alves A."/>
        </authorList>
    </citation>
    <scope>NUCLEOTIDE SEQUENCE</scope>
    <source>
        <strain evidence="1">CBS 339.90</strain>
    </source>
</reference>
<dbReference type="EMBL" id="JAUJDW010000050">
    <property type="protein sequence ID" value="KAK0647393.1"/>
    <property type="molecule type" value="Genomic_DNA"/>
</dbReference>
<protein>
    <submittedName>
        <fullName evidence="1">Uncharacterized protein</fullName>
    </submittedName>
</protein>